<evidence type="ECO:0000256" key="6">
    <source>
        <dbReference type="ARBA" id="ARBA00022927"/>
    </source>
</evidence>
<dbReference type="AlphaFoldDB" id="A0A6I6IS87"/>
<keyword evidence="9 13" id="KW-0472">Membrane</keyword>
<dbReference type="NCBIfam" id="TIGR00966">
    <property type="entry name" value="transloc_SecF"/>
    <property type="match status" value="1"/>
</dbReference>
<dbReference type="NCBIfam" id="TIGR01129">
    <property type="entry name" value="secD"/>
    <property type="match status" value="1"/>
</dbReference>
<dbReference type="HAMAP" id="MF_01463_B">
    <property type="entry name" value="SecD_B"/>
    <property type="match status" value="1"/>
</dbReference>
<dbReference type="PANTHER" id="PTHR30081:SF1">
    <property type="entry name" value="PROTEIN TRANSLOCASE SUBUNIT SECD"/>
    <property type="match status" value="1"/>
</dbReference>
<accession>A0A6I6IS87</accession>
<evidence type="ECO:0000256" key="5">
    <source>
        <dbReference type="ARBA" id="ARBA00022692"/>
    </source>
</evidence>
<dbReference type="OrthoDB" id="9805019at2"/>
<dbReference type="PRINTS" id="PR01755">
    <property type="entry name" value="SECFTRNLCASE"/>
</dbReference>
<dbReference type="RefSeq" id="WP_157707447.1">
    <property type="nucleotide sequence ID" value="NZ_CP034348.1"/>
</dbReference>
<feature type="domain" description="SecDF P1 head subdomain" evidence="17">
    <location>
        <begin position="259"/>
        <end position="371"/>
    </location>
</feature>
<evidence type="ECO:0000313" key="18">
    <source>
        <dbReference type="EMBL" id="QGX98763.1"/>
    </source>
</evidence>
<reference evidence="19" key="1">
    <citation type="submission" date="2018-12" db="EMBL/GenBank/DDBJ databases">
        <title>Complete genome sequence of Roseovarius sp. MME-070.</title>
        <authorList>
            <person name="Nam Y.-D."/>
            <person name="Kang J."/>
            <person name="Chung W.-H."/>
            <person name="Park Y.S."/>
        </authorList>
    </citation>
    <scope>NUCLEOTIDE SEQUENCE [LARGE SCALE GENOMIC DNA]</scope>
    <source>
        <strain evidence="19">MME-070</strain>
    </source>
</reference>
<keyword evidence="5 13" id="KW-0812">Transmembrane</keyword>
<evidence type="ECO:0000256" key="2">
    <source>
        <dbReference type="ARBA" id="ARBA00022448"/>
    </source>
</evidence>
<feature type="transmembrane region" description="Helical" evidence="13">
    <location>
        <begin position="698"/>
        <end position="719"/>
    </location>
</feature>
<dbReference type="InterPro" id="IPR005665">
    <property type="entry name" value="SecF_bac"/>
</dbReference>
<dbReference type="Pfam" id="PF22599">
    <property type="entry name" value="SecDF_P1_head"/>
    <property type="match status" value="1"/>
</dbReference>
<dbReference type="PANTHER" id="PTHR30081">
    <property type="entry name" value="PROTEIN-EXPORT MEMBRANE PROTEIN SEC"/>
    <property type="match status" value="1"/>
</dbReference>
<dbReference type="Gene3D" id="3.30.70.3400">
    <property type="match status" value="1"/>
</dbReference>
<dbReference type="Gene3D" id="1.20.1640.10">
    <property type="entry name" value="Multidrug efflux transporter AcrB transmembrane domain"/>
    <property type="match status" value="2"/>
</dbReference>
<dbReference type="NCBIfam" id="TIGR00916">
    <property type="entry name" value="2A0604s01"/>
    <property type="match status" value="2"/>
</dbReference>
<evidence type="ECO:0000256" key="3">
    <source>
        <dbReference type="ARBA" id="ARBA00022475"/>
    </source>
</evidence>
<dbReference type="InterPro" id="IPR022645">
    <property type="entry name" value="SecD/SecF_bac"/>
</dbReference>
<dbReference type="Pfam" id="PF02355">
    <property type="entry name" value="SecD_SecF_C"/>
    <property type="match status" value="2"/>
</dbReference>
<comment type="similarity">
    <text evidence="13">Belongs to the SecD/SecF family. SecD subfamily.</text>
</comment>
<keyword evidence="8 13" id="KW-0811">Translocation</keyword>
<dbReference type="InterPro" id="IPR048634">
    <property type="entry name" value="SecD_SecF_C"/>
</dbReference>
<dbReference type="GO" id="GO:0006605">
    <property type="term" value="P:protein targeting"/>
    <property type="evidence" value="ECO:0007669"/>
    <property type="project" value="UniProtKB-UniRule"/>
</dbReference>
<comment type="similarity">
    <text evidence="14">Belongs to the SecD/SecF family. SecF subfamily.</text>
</comment>
<keyword evidence="19" id="KW-1185">Reference proteome</keyword>
<dbReference type="GO" id="GO:0065002">
    <property type="term" value="P:intracellular protein transmembrane transport"/>
    <property type="evidence" value="ECO:0007669"/>
    <property type="project" value="UniProtKB-UniRule"/>
</dbReference>
<comment type="subunit">
    <text evidence="13">Forms a complex with SecF. Part of the essential Sec protein translocation apparatus which comprises SecA, SecYEG and auxiliary proteins SecDF-YajC and YidC.</text>
</comment>
<dbReference type="InterPro" id="IPR048631">
    <property type="entry name" value="SecD_1st"/>
</dbReference>
<dbReference type="FunFam" id="1.20.1640.10:FF:000004">
    <property type="entry name" value="Protein translocase subunit SecD"/>
    <property type="match status" value="1"/>
</dbReference>
<dbReference type="GO" id="GO:0005886">
    <property type="term" value="C:plasma membrane"/>
    <property type="evidence" value="ECO:0007669"/>
    <property type="project" value="UniProtKB-SubCell"/>
</dbReference>
<dbReference type="Proteomes" id="UP000428330">
    <property type="component" value="Chromosome"/>
</dbReference>
<keyword evidence="7 13" id="KW-1133">Transmembrane helix</keyword>
<evidence type="ECO:0000259" key="15">
    <source>
        <dbReference type="Pfam" id="PF02355"/>
    </source>
</evidence>
<comment type="caution">
    <text evidence="13">Lacks conserved residue(s) required for the propagation of feature annotation.</text>
</comment>
<proteinExistence type="inferred from homology"/>
<comment type="similarity">
    <text evidence="12">In the N-terminal section; belongs to the SecD/SecF family. SecD subfamily.</text>
</comment>
<feature type="transmembrane region" description="Helical" evidence="13">
    <location>
        <begin position="805"/>
        <end position="823"/>
    </location>
</feature>
<dbReference type="InterPro" id="IPR022813">
    <property type="entry name" value="SecD/SecF_arch_bac"/>
</dbReference>
<dbReference type="GO" id="GO:0043952">
    <property type="term" value="P:protein transport by the Sec complex"/>
    <property type="evidence" value="ECO:0007669"/>
    <property type="project" value="UniProtKB-UniRule"/>
</dbReference>
<keyword evidence="3 13" id="KW-1003">Cell membrane</keyword>
<dbReference type="EMBL" id="CP034348">
    <property type="protein sequence ID" value="QGX98763.1"/>
    <property type="molecule type" value="Genomic_DNA"/>
</dbReference>
<dbReference type="FunFam" id="1.20.1640.10:FF:000024">
    <property type="entry name" value="Multifunctional fusion protein"/>
    <property type="match status" value="1"/>
</dbReference>
<protein>
    <recommendedName>
        <fullName evidence="13 14">Multifunctional fusion protein</fullName>
    </recommendedName>
    <domain>
        <recommendedName>
            <fullName evidence="13">Protein translocase subunit SecD</fullName>
        </recommendedName>
    </domain>
    <domain>
        <recommendedName>
            <fullName evidence="14">Protein-export membrane protein SecF</fullName>
        </recommendedName>
    </domain>
</protein>
<dbReference type="NCBIfam" id="NF009583">
    <property type="entry name" value="PRK13024.1-3"/>
    <property type="match status" value="1"/>
</dbReference>
<feature type="domain" description="Protein export membrane protein SecD/SecF C-terminal" evidence="15">
    <location>
        <begin position="671"/>
        <end position="856"/>
    </location>
</feature>
<evidence type="ECO:0000256" key="12">
    <source>
        <dbReference type="ARBA" id="ARBA00061053"/>
    </source>
</evidence>
<feature type="transmembrane region" description="Helical" evidence="13">
    <location>
        <begin position="753"/>
        <end position="777"/>
    </location>
</feature>
<keyword evidence="2 13" id="KW-0813">Transport</keyword>
<dbReference type="Pfam" id="PF07549">
    <property type="entry name" value="Sec_GG"/>
    <property type="match status" value="2"/>
</dbReference>
<feature type="transmembrane region" description="Helical" evidence="13">
    <location>
        <begin position="726"/>
        <end position="747"/>
    </location>
</feature>
<evidence type="ECO:0000256" key="14">
    <source>
        <dbReference type="HAMAP-Rule" id="MF_01464"/>
    </source>
</evidence>
<dbReference type="InterPro" id="IPR022646">
    <property type="entry name" value="SecD/SecF_CS"/>
</dbReference>
<dbReference type="KEGG" id="rom:EI983_10965"/>
<dbReference type="HAMAP" id="MF_01464_B">
    <property type="entry name" value="SecF_B"/>
    <property type="match status" value="1"/>
</dbReference>
<sequence>MLQIDLWKRIVIWGVVALGLLLALPNGFYGNVEKHNDAAALIEGGSEDPRLLEDYALWPSWMPSGLVNLGLDLRGGAHLLAEVQVADVYQARVEGMWPEVRDLLREERDEVGPIRLQPSSAAELRVRLVEKPEAVEYAAGLVRGIARPVVSLTGAGASDIVVNVEGDEIVVTLSEAEMLATDERTVRQSLEIIRRRIDEVGTREPTIQRQGTDRILIQVPGVGSAAELKEIIGTTAQLTFQPVVSRTTNKDERAGAGNEVLPSIDEPGQYYILEKAPVVTGEELVDAQPDFDQNGRPAVSFRFNPTGARKFGDYTAENVGNPFAIVLDGEVISAPVIQSHIPGGSGIITGNFTVEESTNLAVLLRAGALPAGLEFLEERTVGPELGQDSIDAGKIACIVAFALVLVFMFLSYGIFGIFANIALIINVGLIFGLLSLIGATLTLPGIAGIVLTIGMAVDANVLVFERIREEIKSARGPARAIELGYEKALSAITDANITTFITALILYAMGSGPVRGFAITLGLGILTSVFTAIFVTRLIVIIWFERKRPKTVLTGRALRLVPQGTSWDFFSRWRLWLGMSMVLIVVAFGSFAIQGLNYGIDFKGGTTIRTQSAEPIDIGKYRDAIAPLELGDISITEVFDPTFGPDQNVAMIRIQAQEGEEAVTVEVIQQVEQALLEAVPDIEFTSVESVGPKVSGELIQTAAIAVVLAITAVLIYIWLRFEWQFAVGAVVALVHDVVLTIGVFSELQIQFDLAIIAALLTIVGYSLNDTVVVFDRVRENLRKYKKKPLAEVLNISINETLSRTFMTSATTLLALLALFALGGDVIRGFVFAMIWGVIVGTYSSIFVASTVLLWLGVKRDWSKTDNSGGPAGTQFANVDA</sequence>
<feature type="transmembrane region" description="Helical" evidence="13">
    <location>
        <begin position="575"/>
        <end position="593"/>
    </location>
</feature>
<comment type="similarity">
    <text evidence="11">In the C-terminal section; belongs to the SecD/SecF family. SecF subfamily.</text>
</comment>
<dbReference type="Pfam" id="PF21760">
    <property type="entry name" value="SecD_1st"/>
    <property type="match status" value="1"/>
</dbReference>
<feature type="transmembrane region" description="Helical" evidence="13">
    <location>
        <begin position="829"/>
        <end position="855"/>
    </location>
</feature>
<gene>
    <name evidence="13 18" type="primary">secD</name>
    <name evidence="14" type="synonym">secF</name>
    <name evidence="18" type="ORF">EI983_10965</name>
</gene>
<evidence type="ECO:0000256" key="13">
    <source>
        <dbReference type="HAMAP-Rule" id="MF_01463"/>
    </source>
</evidence>
<evidence type="ECO:0000256" key="11">
    <source>
        <dbReference type="ARBA" id="ARBA00060856"/>
    </source>
</evidence>
<feature type="domain" description="Protein export membrane protein SecD/SecF C-terminal" evidence="15">
    <location>
        <begin position="374"/>
        <end position="544"/>
    </location>
</feature>
<feature type="transmembrane region" description="Helical" evidence="13">
    <location>
        <begin position="392"/>
        <end position="410"/>
    </location>
</feature>
<evidence type="ECO:0000256" key="7">
    <source>
        <dbReference type="ARBA" id="ARBA00022989"/>
    </source>
</evidence>
<dbReference type="FunFam" id="3.30.1360.200:FF:000002">
    <property type="entry name" value="Preprotein translocase subunit SecD"/>
    <property type="match status" value="1"/>
</dbReference>
<feature type="domain" description="Protein translocase subunit SecDF P1" evidence="16">
    <location>
        <begin position="186"/>
        <end position="243"/>
    </location>
</feature>
<feature type="transmembrane region" description="Helical" evidence="13">
    <location>
        <begin position="516"/>
        <end position="544"/>
    </location>
</feature>
<keyword evidence="4" id="KW-0997">Cell inner membrane</keyword>
<evidence type="ECO:0000313" key="19">
    <source>
        <dbReference type="Proteomes" id="UP000428330"/>
    </source>
</evidence>
<dbReference type="Gene3D" id="3.30.1360.200">
    <property type="match status" value="1"/>
</dbReference>
<comment type="subunit">
    <text evidence="14">Forms a complex with SecD. Part of the essential Sec protein translocation apparatus which comprises SecA, SecYEG and auxiliary proteins SecDF-YajC and YidC.</text>
</comment>
<dbReference type="InterPro" id="IPR055344">
    <property type="entry name" value="SecD_SecF_C_bact"/>
</dbReference>
<keyword evidence="6 13" id="KW-0653">Protein transport</keyword>
<name>A0A6I6IS87_9RHOB</name>
<comment type="function">
    <text evidence="10 13">Part of the Sec protein translocase complex. Interacts with the SecYEG preprotein conducting channel. SecDF uses the proton motive force (PMF) to complete protein translocation after the ATP-dependent function of SecA.</text>
</comment>
<evidence type="ECO:0000259" key="16">
    <source>
        <dbReference type="Pfam" id="PF21760"/>
    </source>
</evidence>
<organism evidence="18 19">
    <name type="scientific">Roseovarius faecimaris</name>
    <dbReference type="NCBI Taxonomy" id="2494550"/>
    <lineage>
        <taxon>Bacteria</taxon>
        <taxon>Pseudomonadati</taxon>
        <taxon>Pseudomonadota</taxon>
        <taxon>Alphaproteobacteria</taxon>
        <taxon>Rhodobacterales</taxon>
        <taxon>Roseobacteraceae</taxon>
        <taxon>Roseovarius</taxon>
    </lineage>
</organism>
<evidence type="ECO:0000259" key="17">
    <source>
        <dbReference type="Pfam" id="PF22599"/>
    </source>
</evidence>
<dbReference type="InterPro" id="IPR054384">
    <property type="entry name" value="SecDF_P1_head"/>
</dbReference>
<evidence type="ECO:0000256" key="1">
    <source>
        <dbReference type="ARBA" id="ARBA00004651"/>
    </source>
</evidence>
<evidence type="ECO:0000256" key="4">
    <source>
        <dbReference type="ARBA" id="ARBA00022519"/>
    </source>
</evidence>
<feature type="transmembrane region" description="Helical" evidence="13">
    <location>
        <begin position="488"/>
        <end position="510"/>
    </location>
</feature>
<comment type="subcellular location">
    <subcellularLocation>
        <location evidence="1 13">Cell membrane</location>
        <topology evidence="1 13">Multi-pass membrane protein</topology>
    </subcellularLocation>
</comment>
<evidence type="ECO:0000256" key="10">
    <source>
        <dbReference type="ARBA" id="ARBA00059018"/>
    </source>
</evidence>
<evidence type="ECO:0000256" key="9">
    <source>
        <dbReference type="ARBA" id="ARBA00023136"/>
    </source>
</evidence>
<dbReference type="InterPro" id="IPR005791">
    <property type="entry name" value="SecD"/>
</dbReference>
<dbReference type="SUPFAM" id="SSF82866">
    <property type="entry name" value="Multidrug efflux transporter AcrB transmembrane domain"/>
    <property type="match status" value="2"/>
</dbReference>
<evidence type="ECO:0000256" key="8">
    <source>
        <dbReference type="ARBA" id="ARBA00023010"/>
    </source>
</evidence>
<dbReference type="GO" id="GO:0015450">
    <property type="term" value="F:protein-transporting ATPase activity"/>
    <property type="evidence" value="ECO:0007669"/>
    <property type="project" value="InterPro"/>
</dbReference>